<reference evidence="1" key="1">
    <citation type="submission" date="2018-11" db="EMBL/GenBank/DDBJ databases">
        <authorList>
            <person name="Alioto T."/>
            <person name="Alioto T."/>
        </authorList>
    </citation>
    <scope>NUCLEOTIDE SEQUENCE</scope>
</reference>
<proteinExistence type="predicted"/>
<dbReference type="AlphaFoldDB" id="A0A8B6EIS1"/>
<name>A0A8B6EIS1_MYTGA</name>
<evidence type="ECO:0000313" key="1">
    <source>
        <dbReference type="EMBL" id="VDI34604.1"/>
    </source>
</evidence>
<accession>A0A8B6EIS1</accession>
<dbReference type="PANTHER" id="PTHR22744">
    <property type="entry name" value="HELIX LOOP HELIX PROTEIN 21-RELATED"/>
    <property type="match status" value="1"/>
</dbReference>
<evidence type="ECO:0000313" key="2">
    <source>
        <dbReference type="Proteomes" id="UP000596742"/>
    </source>
</evidence>
<keyword evidence="2" id="KW-1185">Reference proteome</keyword>
<comment type="caution">
    <text evidence="1">The sequence shown here is derived from an EMBL/GenBank/DDBJ whole genome shotgun (WGS) entry which is preliminary data.</text>
</comment>
<gene>
    <name evidence="1" type="ORF">MGAL_10B008230</name>
</gene>
<sequence>MLSSKFLEGSMKEIPLPDKKHSHFVHFLRYLSPGFEDVLTEATVHHMLPLAEEYQTDDLKLRIEKFLIKGVLSESDSITSVKIIVNIIEAEKYKLNGYLNACIDVASRKKKLSKNPKFEEISQNTQLKIGLKRIDEIDKIYTLARSGRLIRQTEFHMKDLGTHLKPYM</sequence>
<dbReference type="OrthoDB" id="6161449at2759"/>
<protein>
    <submittedName>
        <fullName evidence="1">Uncharacterized protein</fullName>
    </submittedName>
</protein>
<dbReference type="SUPFAM" id="SSF54695">
    <property type="entry name" value="POZ domain"/>
    <property type="match status" value="1"/>
</dbReference>
<dbReference type="PANTHER" id="PTHR22744:SF17">
    <property type="entry name" value="BTB DOMAIN-CONTAINING PROTEIN"/>
    <property type="match status" value="1"/>
</dbReference>
<dbReference type="Gene3D" id="3.30.710.10">
    <property type="entry name" value="Potassium Channel Kv1.1, Chain A"/>
    <property type="match status" value="1"/>
</dbReference>
<dbReference type="EMBL" id="UYJE01005164">
    <property type="protein sequence ID" value="VDI34604.1"/>
    <property type="molecule type" value="Genomic_DNA"/>
</dbReference>
<organism evidence="1 2">
    <name type="scientific">Mytilus galloprovincialis</name>
    <name type="common">Mediterranean mussel</name>
    <dbReference type="NCBI Taxonomy" id="29158"/>
    <lineage>
        <taxon>Eukaryota</taxon>
        <taxon>Metazoa</taxon>
        <taxon>Spiralia</taxon>
        <taxon>Lophotrochozoa</taxon>
        <taxon>Mollusca</taxon>
        <taxon>Bivalvia</taxon>
        <taxon>Autobranchia</taxon>
        <taxon>Pteriomorphia</taxon>
        <taxon>Mytilida</taxon>
        <taxon>Mytiloidea</taxon>
        <taxon>Mytilidae</taxon>
        <taxon>Mytilinae</taxon>
        <taxon>Mytilus</taxon>
    </lineage>
</organism>
<dbReference type="Proteomes" id="UP000596742">
    <property type="component" value="Unassembled WGS sequence"/>
</dbReference>
<dbReference type="InterPro" id="IPR011333">
    <property type="entry name" value="SKP1/BTB/POZ_sf"/>
</dbReference>